<comment type="caution">
    <text evidence="2">The sequence shown here is derived from an EMBL/GenBank/DDBJ whole genome shotgun (WGS) entry which is preliminary data.</text>
</comment>
<evidence type="ECO:0000313" key="3">
    <source>
        <dbReference type="Proteomes" id="UP000712281"/>
    </source>
</evidence>
<sequence>MILSALQDAVDSAGAVDQCSGEHQYRTQGLQPPEHISSDLLHYADDPPSHAGLPSHHVQESKSQPCLSVKYRSMFGLKYRSTSDGRYRSTEECPRSTVVSECRSTRLVSGSTVVDENRVTN</sequence>
<evidence type="ECO:0000256" key="1">
    <source>
        <dbReference type="SAM" id="MobiDB-lite"/>
    </source>
</evidence>
<organism evidence="2 3">
    <name type="scientific">Brassica cretica</name>
    <name type="common">Mustard</name>
    <dbReference type="NCBI Taxonomy" id="69181"/>
    <lineage>
        <taxon>Eukaryota</taxon>
        <taxon>Viridiplantae</taxon>
        <taxon>Streptophyta</taxon>
        <taxon>Embryophyta</taxon>
        <taxon>Tracheophyta</taxon>
        <taxon>Spermatophyta</taxon>
        <taxon>Magnoliopsida</taxon>
        <taxon>eudicotyledons</taxon>
        <taxon>Gunneridae</taxon>
        <taxon>Pentapetalae</taxon>
        <taxon>rosids</taxon>
        <taxon>malvids</taxon>
        <taxon>Brassicales</taxon>
        <taxon>Brassicaceae</taxon>
        <taxon>Brassiceae</taxon>
        <taxon>Brassica</taxon>
    </lineage>
</organism>
<reference evidence="2" key="1">
    <citation type="submission" date="2019-12" db="EMBL/GenBank/DDBJ databases">
        <title>Genome sequencing and annotation of Brassica cretica.</title>
        <authorList>
            <person name="Studholme D.J."/>
            <person name="Sarris P.F."/>
        </authorList>
    </citation>
    <scope>NUCLEOTIDE SEQUENCE</scope>
    <source>
        <strain evidence="2">PFS-001/15</strain>
        <tissue evidence="2">Leaf</tissue>
    </source>
</reference>
<protein>
    <submittedName>
        <fullName evidence="2">Uncharacterized protein</fullName>
    </submittedName>
</protein>
<proteinExistence type="predicted"/>
<feature type="region of interest" description="Disordered" evidence="1">
    <location>
        <begin position="16"/>
        <end position="65"/>
    </location>
</feature>
<dbReference type="Proteomes" id="UP000712281">
    <property type="component" value="Unassembled WGS sequence"/>
</dbReference>
<dbReference type="EMBL" id="QGKW02001660">
    <property type="protein sequence ID" value="KAF2577587.1"/>
    <property type="molecule type" value="Genomic_DNA"/>
</dbReference>
<gene>
    <name evidence="2" type="ORF">F2Q68_00005020</name>
</gene>
<dbReference type="AlphaFoldDB" id="A0A8S9J8R0"/>
<evidence type="ECO:0000313" key="2">
    <source>
        <dbReference type="EMBL" id="KAF2577587.1"/>
    </source>
</evidence>
<accession>A0A8S9J8R0</accession>
<name>A0A8S9J8R0_BRACR</name>